<sequence length="395" mass="44834">MDDYNTSLLSEAKNEYCSRLLSTLTPLVAEGMRSILKEANDICITNDEADKTLMTFQNFLARVPKWNNEIIEEETSRIIAKSGCTYLEDLLVCVHITQLKALTSVRVGSVQKKIDLDIPKLQDFIHKIYIKFARKIYTNVYLFEMGVAPLTYQKNMRECEILCKESILEVIRDSIPIESILRSYIDNTEEEEIVEEVSEKIVENKELPDTSPSIGEIKDASSISVKKADEPLKEDNISVAAKEDQLPKKVEKKLEPPPEVKPDTPPEVKPGTPIKVHTEPMKEDILKKVEDKVNKDVSGNLSFSDVDTVFNKNTMEKTKVIAPKTIERLEKISAAAHQKRKEEEAGADAAEEDEEDKIKIFREGPDIKLDITDIHNIDKKLELKPPLITDIEILK</sequence>
<feature type="region of interest" description="Disordered" evidence="1">
    <location>
        <begin position="335"/>
        <end position="358"/>
    </location>
</feature>
<name>A0A075G575_9EURY</name>
<dbReference type="AlphaFoldDB" id="A0A075G575"/>
<feature type="region of interest" description="Disordered" evidence="1">
    <location>
        <begin position="242"/>
        <end position="275"/>
    </location>
</feature>
<dbReference type="EMBL" id="KF900494">
    <property type="protein sequence ID" value="AIE96976.1"/>
    <property type="molecule type" value="Genomic_DNA"/>
</dbReference>
<evidence type="ECO:0000256" key="1">
    <source>
        <dbReference type="SAM" id="MobiDB-lite"/>
    </source>
</evidence>
<dbReference type="InterPro" id="IPR043913">
    <property type="entry name" value="DUF5764"/>
</dbReference>
<accession>A0A075G575</accession>
<protein>
    <submittedName>
        <fullName evidence="2">Uncharacterized protein</fullName>
    </submittedName>
</protein>
<proteinExistence type="predicted"/>
<dbReference type="Pfam" id="PF19068">
    <property type="entry name" value="DUF5764"/>
    <property type="match status" value="1"/>
</dbReference>
<feature type="compositionally biased region" description="Acidic residues" evidence="1">
    <location>
        <begin position="345"/>
        <end position="355"/>
    </location>
</feature>
<evidence type="ECO:0000313" key="2">
    <source>
        <dbReference type="EMBL" id="AIE96976.1"/>
    </source>
</evidence>
<organism evidence="2">
    <name type="scientific">uncultured marine group II/III euryarchaeote AD1000_88_G11</name>
    <dbReference type="NCBI Taxonomy" id="1457822"/>
    <lineage>
        <taxon>Archaea</taxon>
        <taxon>Methanobacteriati</taxon>
        <taxon>Methanobacteriota</taxon>
        <taxon>environmental samples</taxon>
    </lineage>
</organism>
<reference evidence="2" key="1">
    <citation type="journal article" date="2014" name="Genome Biol. Evol.">
        <title>Pangenome evidence for extensive interdomain horizontal transfer affecting lineage core and shell genes in uncultured planktonic thaumarchaeota and euryarchaeota.</title>
        <authorList>
            <person name="Deschamps P."/>
            <person name="Zivanovic Y."/>
            <person name="Moreira D."/>
            <person name="Rodriguez-Valera F."/>
            <person name="Lopez-Garcia P."/>
        </authorList>
    </citation>
    <scope>NUCLEOTIDE SEQUENCE</scope>
</reference>
<feature type="compositionally biased region" description="Basic and acidic residues" evidence="1">
    <location>
        <begin position="242"/>
        <end position="266"/>
    </location>
</feature>